<dbReference type="CDD" id="cd06223">
    <property type="entry name" value="PRTases_typeI"/>
    <property type="match status" value="1"/>
</dbReference>
<dbReference type="AlphaFoldDB" id="A0A4V3A2Y3"/>
<dbReference type="InterPro" id="IPR051910">
    <property type="entry name" value="ComF/GntX_DNA_util-trans"/>
</dbReference>
<feature type="domain" description="Phosphoribosyltransferase" evidence="2">
    <location>
        <begin position="144"/>
        <end position="223"/>
    </location>
</feature>
<evidence type="ECO:0000256" key="1">
    <source>
        <dbReference type="ARBA" id="ARBA00008007"/>
    </source>
</evidence>
<protein>
    <recommendedName>
        <fullName evidence="2">Phosphoribosyltransferase domain-containing protein</fullName>
    </recommendedName>
</protein>
<keyword evidence="4" id="KW-1185">Reference proteome</keyword>
<dbReference type="Proteomes" id="UP000294854">
    <property type="component" value="Unassembled WGS sequence"/>
</dbReference>
<evidence type="ECO:0000259" key="2">
    <source>
        <dbReference type="Pfam" id="PF00156"/>
    </source>
</evidence>
<dbReference type="InterPro" id="IPR000836">
    <property type="entry name" value="PRTase_dom"/>
</dbReference>
<reference evidence="3 4" key="1">
    <citation type="journal article" date="2019" name="Appl. Microbiol. Biotechnol.">
        <title>Uncovering carbohydrate metabolism through a genotype-phenotype association study of 56 lactic acid bacteria genomes.</title>
        <authorList>
            <person name="Buron-Moles G."/>
            <person name="Chailyan A."/>
            <person name="Dolejs I."/>
            <person name="Forster J."/>
            <person name="Miks M.H."/>
        </authorList>
    </citation>
    <scope>NUCLEOTIDE SEQUENCE [LARGE SCALE GENOMIC DNA]</scope>
    <source>
        <strain evidence="3 4">ATCC 49373</strain>
    </source>
</reference>
<name>A0A4V3A2Y3_9LACO</name>
<dbReference type="Gene3D" id="3.40.50.2020">
    <property type="match status" value="1"/>
</dbReference>
<accession>A0A4V3A2Y3</accession>
<dbReference type="PANTHER" id="PTHR47505">
    <property type="entry name" value="DNA UTILIZATION PROTEIN YHGH"/>
    <property type="match status" value="1"/>
</dbReference>
<dbReference type="SUPFAM" id="SSF53271">
    <property type="entry name" value="PRTase-like"/>
    <property type="match status" value="1"/>
</dbReference>
<evidence type="ECO:0000313" key="3">
    <source>
        <dbReference type="EMBL" id="TDG71526.1"/>
    </source>
</evidence>
<dbReference type="Pfam" id="PF00156">
    <property type="entry name" value="Pribosyltran"/>
    <property type="match status" value="1"/>
</dbReference>
<sequence length="229" mass="26227">MTKNDCVLCHRPVNFSIGLIDLMLPVKINEPTCCDRCCRRFELINQKQACPDCGRKMKKRELCHDCVKWNSQSSLDFKNSACFVYNDEMKKFMQQYKFAGDYQLAKVFRAQFMKKIKKSKIDLIVPIPIDADTMVTRGFNQVVGLTTGQHLTSALEVRADIHKARQSSKNRRSRMETVQPFRLVNPELVANKRVLILDDVYTTGRTIRHAAALMYEAGASEVQGNTLAR</sequence>
<dbReference type="STRING" id="1122149.FD44_GL000419"/>
<gene>
    <name evidence="3" type="ORF">C5L31_001743</name>
</gene>
<comment type="caution">
    <text evidence="3">The sequence shown here is derived from an EMBL/GenBank/DDBJ whole genome shotgun (WGS) entry which is preliminary data.</text>
</comment>
<proteinExistence type="inferred from homology"/>
<evidence type="ECO:0000313" key="4">
    <source>
        <dbReference type="Proteomes" id="UP000294854"/>
    </source>
</evidence>
<dbReference type="EMBL" id="PUFO01000104">
    <property type="protein sequence ID" value="TDG71526.1"/>
    <property type="molecule type" value="Genomic_DNA"/>
</dbReference>
<comment type="similarity">
    <text evidence="1">Belongs to the ComF/GntX family.</text>
</comment>
<dbReference type="OrthoDB" id="9779910at2"/>
<organism evidence="3 4">
    <name type="scientific">Secundilactobacillus malefermentans</name>
    <dbReference type="NCBI Taxonomy" id="176292"/>
    <lineage>
        <taxon>Bacteria</taxon>
        <taxon>Bacillati</taxon>
        <taxon>Bacillota</taxon>
        <taxon>Bacilli</taxon>
        <taxon>Lactobacillales</taxon>
        <taxon>Lactobacillaceae</taxon>
        <taxon>Secundilactobacillus</taxon>
    </lineage>
</organism>
<dbReference type="InterPro" id="IPR029057">
    <property type="entry name" value="PRTase-like"/>
</dbReference>
<dbReference type="PANTHER" id="PTHR47505:SF1">
    <property type="entry name" value="DNA UTILIZATION PROTEIN YHGH"/>
    <property type="match status" value="1"/>
</dbReference>